<protein>
    <submittedName>
        <fullName evidence="2">Cyclic nucleotide-binding domain-containing protein</fullName>
    </submittedName>
</protein>
<name>A0A7C9BS92_9BACT</name>
<dbReference type="PROSITE" id="PS50042">
    <property type="entry name" value="CNMP_BINDING_3"/>
    <property type="match status" value="1"/>
</dbReference>
<dbReference type="CDD" id="cd00038">
    <property type="entry name" value="CAP_ED"/>
    <property type="match status" value="1"/>
</dbReference>
<reference evidence="2 3" key="1">
    <citation type="submission" date="2019-10" db="EMBL/GenBank/DDBJ databases">
        <title>Draft Genome Sequence of Cytophagaceae sp. SJW1-29.</title>
        <authorList>
            <person name="Choi A."/>
        </authorList>
    </citation>
    <scope>NUCLEOTIDE SEQUENCE [LARGE SCALE GENOMIC DNA]</scope>
    <source>
        <strain evidence="2 3">SJW1-29</strain>
    </source>
</reference>
<accession>A0A7C9BS92</accession>
<dbReference type="SUPFAM" id="SSF51206">
    <property type="entry name" value="cAMP-binding domain-like"/>
    <property type="match status" value="1"/>
</dbReference>
<keyword evidence="3" id="KW-1185">Reference proteome</keyword>
<dbReference type="RefSeq" id="WP_152761428.1">
    <property type="nucleotide sequence ID" value="NZ_WHLY01000002.1"/>
</dbReference>
<dbReference type="InterPro" id="IPR018490">
    <property type="entry name" value="cNMP-bd_dom_sf"/>
</dbReference>
<proteinExistence type="predicted"/>
<dbReference type="AlphaFoldDB" id="A0A7C9BS92"/>
<comment type="caution">
    <text evidence="2">The sequence shown here is derived from an EMBL/GenBank/DDBJ whole genome shotgun (WGS) entry which is preliminary data.</text>
</comment>
<organism evidence="2 3">
    <name type="scientific">Salmonirosea aquatica</name>
    <dbReference type="NCBI Taxonomy" id="2654236"/>
    <lineage>
        <taxon>Bacteria</taxon>
        <taxon>Pseudomonadati</taxon>
        <taxon>Bacteroidota</taxon>
        <taxon>Cytophagia</taxon>
        <taxon>Cytophagales</taxon>
        <taxon>Spirosomataceae</taxon>
        <taxon>Salmonirosea</taxon>
    </lineage>
</organism>
<evidence type="ECO:0000313" key="2">
    <source>
        <dbReference type="EMBL" id="MPR34859.1"/>
    </source>
</evidence>
<sequence>MFESIRSSVQNLGYFTDAELALLVGRLKVIPLARGGYLLREGQVCRAVYFVNRGSFRHYQVMNEIDEINLNLFIENDWMFDYQSFTSQKPSRALIQAAENSEVFELNVYDLHALIGESSTFFRLGHLLESALESSENRTANLTPETKYRKLLQTKPQLLQRFPLKHIASYLGITPETLSRVRKKLARSPDFLI</sequence>
<gene>
    <name evidence="2" type="ORF">GBK04_16235</name>
</gene>
<dbReference type="Gene3D" id="2.60.120.10">
    <property type="entry name" value="Jelly Rolls"/>
    <property type="match status" value="1"/>
</dbReference>
<dbReference type="InterPro" id="IPR014710">
    <property type="entry name" value="RmlC-like_jellyroll"/>
</dbReference>
<dbReference type="EMBL" id="WHLY01000002">
    <property type="protein sequence ID" value="MPR34859.1"/>
    <property type="molecule type" value="Genomic_DNA"/>
</dbReference>
<feature type="domain" description="Cyclic nucleotide-binding" evidence="1">
    <location>
        <begin position="11"/>
        <end position="119"/>
    </location>
</feature>
<dbReference type="InterPro" id="IPR000595">
    <property type="entry name" value="cNMP-bd_dom"/>
</dbReference>
<evidence type="ECO:0000313" key="3">
    <source>
        <dbReference type="Proteomes" id="UP000479293"/>
    </source>
</evidence>
<dbReference type="Pfam" id="PF00027">
    <property type="entry name" value="cNMP_binding"/>
    <property type="match status" value="1"/>
</dbReference>
<evidence type="ECO:0000259" key="1">
    <source>
        <dbReference type="PROSITE" id="PS50042"/>
    </source>
</evidence>
<dbReference type="Proteomes" id="UP000479293">
    <property type="component" value="Unassembled WGS sequence"/>
</dbReference>